<dbReference type="InterPro" id="IPR008928">
    <property type="entry name" value="6-hairpin_glycosidase_sf"/>
</dbReference>
<dbReference type="InParanoid" id="A0A146G5I0"/>
<dbReference type="Gene3D" id="1.50.10.10">
    <property type="match status" value="1"/>
</dbReference>
<organism evidence="4 5">
    <name type="scientific">Terrimicrobium sacchariphilum</name>
    <dbReference type="NCBI Taxonomy" id="690879"/>
    <lineage>
        <taxon>Bacteria</taxon>
        <taxon>Pseudomonadati</taxon>
        <taxon>Verrucomicrobiota</taxon>
        <taxon>Terrimicrobiia</taxon>
        <taxon>Terrimicrobiales</taxon>
        <taxon>Terrimicrobiaceae</taxon>
        <taxon>Terrimicrobium</taxon>
    </lineage>
</organism>
<dbReference type="Gene3D" id="2.60.120.260">
    <property type="entry name" value="Galactose-binding domain-like"/>
    <property type="match status" value="2"/>
</dbReference>
<dbReference type="PANTHER" id="PTHR34987:SF2">
    <property type="entry name" value="B, PUTATIVE (AFU_ORTHOLOGUE AFUA_7G05040)-RELATED"/>
    <property type="match status" value="1"/>
</dbReference>
<name>A0A146G5I0_TERSA</name>
<dbReference type="Pfam" id="PF17390">
    <property type="entry name" value="Bac_rhamnosid_C"/>
    <property type="match status" value="1"/>
</dbReference>
<dbReference type="GO" id="GO:0005975">
    <property type="term" value="P:carbohydrate metabolic process"/>
    <property type="evidence" value="ECO:0007669"/>
    <property type="project" value="InterPro"/>
</dbReference>
<dbReference type="OrthoDB" id="9761045at2"/>
<dbReference type="Pfam" id="PF17389">
    <property type="entry name" value="Bac_rhamnosid6H"/>
    <property type="match status" value="1"/>
</dbReference>
<sequence>MSAIPSTKVPDIITKAFWIWPDSLCWDLGNCYALFRKSFSLKSLPRKAPFYITADQSYQLYINGRYVCRGPARGFQHSWPYDEVDVREWLRKGRNVIAVRAYNPGRSNFQYLHQGYAGLLVAARWGGVEITTDKSWSCRRQRGVNRATVPTSLQLFPQEDIDLRLEDPGWMLPGFQEDETWTPHEYGAAVWNSMPWASLEERGLPMLDEALVPSGSCIGQASGRSMTDWRVTRNLAINRYNEGLGHESCTASAEKSEFLPVRKGGWRSLLIDFGKVVVGSVILSVEGASGGECVETFHTETIDPEKLEPHFLPEAHCRMAFAHRLTCRPGGQEHQFFHPFGFRYLVLTVRENPGTLRVGVSLRTAVYPLEQKGSFQSSEGALEKIWEACAWTERICSMDAYVDTPWREQAQWWGDARVQAWNTFHLSGDARLLHRGIRQVGAMTTPTGITYGHAPTMAHNCILPDFTLIWMATLWDEYWQTGSIESFLVQQGTIASALAYFEEWTNPETGLLKYDQRYWLFLDWTDIQKDGESAIYSFWLLYALDRLSTLYSVAGQRPAAARCRRWAMRVRRALLGLQGKDGLISDGIRVNGRRNAHCSVHAQTLALMNRLSPRHDSVFVEKSLLPFLRGELKSEITPSAYWITYVYTELASRGYGAEVVADIEKRWQEMAEFGTTFEGFHGELGNGSRSHAWSAHPLFHLMQILGGVRQSAPGWSEITFEPVIVGSHASTKTPSPHGLILAEWRRGKGGDHVQGSLTLPAGVKALIRLPDQRPHEVDGPCRYRFTAKVP</sequence>
<reference evidence="5" key="1">
    <citation type="journal article" date="2017" name="Genome Announc.">
        <title>Draft Genome Sequence of Terrimicrobium sacchariphilum NM-5T, a Facultative Anaerobic Soil Bacterium of the Class Spartobacteria.</title>
        <authorList>
            <person name="Qiu Y.L."/>
            <person name="Tourlousse D.M."/>
            <person name="Matsuura N."/>
            <person name="Ohashi A."/>
            <person name="Sekiguchi Y."/>
        </authorList>
    </citation>
    <scope>NUCLEOTIDE SEQUENCE [LARGE SCALE GENOMIC DNA]</scope>
    <source>
        <strain evidence="5">NM-5</strain>
    </source>
</reference>
<evidence type="ECO:0000259" key="2">
    <source>
        <dbReference type="Pfam" id="PF17389"/>
    </source>
</evidence>
<dbReference type="RefSeq" id="WP_075078816.1">
    <property type="nucleotide sequence ID" value="NZ_BDCO01000002.1"/>
</dbReference>
<dbReference type="STRING" id="690879.TSACC_21440"/>
<gene>
    <name evidence="4" type="ORF">TSACC_21440</name>
</gene>
<dbReference type="EMBL" id="BDCO01000002">
    <property type="protein sequence ID" value="GAT33035.1"/>
    <property type="molecule type" value="Genomic_DNA"/>
</dbReference>
<feature type="domain" description="Alpha-L-rhamnosidase C-terminal" evidence="3">
    <location>
        <begin position="707"/>
        <end position="778"/>
    </location>
</feature>
<evidence type="ECO:0000313" key="5">
    <source>
        <dbReference type="Proteomes" id="UP000076023"/>
    </source>
</evidence>
<dbReference type="InterPro" id="IPR008979">
    <property type="entry name" value="Galactose-bd-like_sf"/>
</dbReference>
<accession>A0A146G5I0</accession>
<dbReference type="InterPro" id="IPR035396">
    <property type="entry name" value="Bac_rhamnosid6H"/>
</dbReference>
<dbReference type="InterPro" id="IPR012341">
    <property type="entry name" value="6hp_glycosidase-like_sf"/>
</dbReference>
<feature type="domain" description="Alpha-L-rhamnosidase six-hairpin glycosidase" evidence="2">
    <location>
        <begin position="370"/>
        <end position="617"/>
    </location>
</feature>
<dbReference type="Proteomes" id="UP000076023">
    <property type="component" value="Unassembled WGS sequence"/>
</dbReference>
<feature type="domain" description="Bacterial alpha-L-rhamnosidase N-terminal" evidence="1">
    <location>
        <begin position="46"/>
        <end position="185"/>
    </location>
</feature>
<dbReference type="SUPFAM" id="SSF48208">
    <property type="entry name" value="Six-hairpin glycosidases"/>
    <property type="match status" value="1"/>
</dbReference>
<dbReference type="AlphaFoldDB" id="A0A146G5I0"/>
<keyword evidence="5" id="KW-1185">Reference proteome</keyword>
<dbReference type="Pfam" id="PF08531">
    <property type="entry name" value="Bac_rhamnosid_N"/>
    <property type="match status" value="1"/>
</dbReference>
<dbReference type="InterPro" id="IPR035398">
    <property type="entry name" value="Bac_rhamnosid_C"/>
</dbReference>
<protein>
    <submittedName>
        <fullName evidence="4">Alpha-L-rhamnosidase N-terminal domain-containing protein</fullName>
    </submittedName>
</protein>
<dbReference type="SUPFAM" id="SSF49785">
    <property type="entry name" value="Galactose-binding domain-like"/>
    <property type="match status" value="1"/>
</dbReference>
<dbReference type="InterPro" id="IPR013737">
    <property type="entry name" value="Bac_rhamnosid_N"/>
</dbReference>
<evidence type="ECO:0000259" key="3">
    <source>
        <dbReference type="Pfam" id="PF17390"/>
    </source>
</evidence>
<evidence type="ECO:0000259" key="1">
    <source>
        <dbReference type="Pfam" id="PF08531"/>
    </source>
</evidence>
<comment type="caution">
    <text evidence="4">The sequence shown here is derived from an EMBL/GenBank/DDBJ whole genome shotgun (WGS) entry which is preliminary data.</text>
</comment>
<evidence type="ECO:0000313" key="4">
    <source>
        <dbReference type="EMBL" id="GAT33035.1"/>
    </source>
</evidence>
<dbReference type="PANTHER" id="PTHR34987">
    <property type="entry name" value="C, PUTATIVE (AFU_ORTHOLOGUE AFUA_3G02880)-RELATED"/>
    <property type="match status" value="1"/>
</dbReference>
<dbReference type="Gene3D" id="2.60.420.10">
    <property type="entry name" value="Maltose phosphorylase, domain 3"/>
    <property type="match status" value="1"/>
</dbReference>
<proteinExistence type="predicted"/>